<proteinExistence type="predicted"/>
<dbReference type="Gene3D" id="1.10.150.20">
    <property type="entry name" value="5' to 3' exonuclease, C-terminal subdomain"/>
    <property type="match status" value="1"/>
</dbReference>
<dbReference type="KEGG" id="cheb:HH215_08455"/>
<gene>
    <name evidence="1" type="ORF">HH215_08455</name>
</gene>
<dbReference type="EMBL" id="CP051680">
    <property type="protein sequence ID" value="QJD83201.1"/>
    <property type="molecule type" value="Genomic_DNA"/>
</dbReference>
<keyword evidence="2" id="KW-1185">Reference proteome</keyword>
<accession>A0A7Z2VHB4</accession>
<dbReference type="SUPFAM" id="SSF47789">
    <property type="entry name" value="C-terminal domain of RNA polymerase alpha subunit"/>
    <property type="match status" value="1"/>
</dbReference>
<evidence type="ECO:0008006" key="3">
    <source>
        <dbReference type="Google" id="ProtNLM"/>
    </source>
</evidence>
<dbReference type="AlphaFoldDB" id="A0A7Z2VHB4"/>
<organism evidence="1 2">
    <name type="scientific">Cohnella herbarum</name>
    <dbReference type="NCBI Taxonomy" id="2728023"/>
    <lineage>
        <taxon>Bacteria</taxon>
        <taxon>Bacillati</taxon>
        <taxon>Bacillota</taxon>
        <taxon>Bacilli</taxon>
        <taxon>Bacillales</taxon>
        <taxon>Paenibacillaceae</taxon>
        <taxon>Cohnella</taxon>
    </lineage>
</organism>
<evidence type="ECO:0000313" key="1">
    <source>
        <dbReference type="EMBL" id="QJD83201.1"/>
    </source>
</evidence>
<dbReference type="Proteomes" id="UP000502248">
    <property type="component" value="Chromosome"/>
</dbReference>
<protein>
    <recommendedName>
        <fullName evidence="3">DNA-binding protein</fullName>
    </recommendedName>
</protein>
<evidence type="ECO:0000313" key="2">
    <source>
        <dbReference type="Proteomes" id="UP000502248"/>
    </source>
</evidence>
<sequence length="65" mass="7076">MTEANDLPTGLSKPAQRALHNAGITRLEQISKLNENEIKQLHGIGPNAIKQLRAALETKGLSFID</sequence>
<dbReference type="RefSeq" id="WP_169279498.1">
    <property type="nucleotide sequence ID" value="NZ_CP051680.1"/>
</dbReference>
<name>A0A7Z2VHB4_9BACL</name>
<reference evidence="1 2" key="1">
    <citation type="submission" date="2020-04" db="EMBL/GenBank/DDBJ databases">
        <title>Genome sequencing of novel species.</title>
        <authorList>
            <person name="Heo J."/>
            <person name="Kim S.-J."/>
            <person name="Kim J.-S."/>
            <person name="Hong S.-B."/>
            <person name="Kwon S.-W."/>
        </authorList>
    </citation>
    <scope>NUCLEOTIDE SEQUENCE [LARGE SCALE GENOMIC DNA]</scope>
    <source>
        <strain evidence="1 2">MFER-1</strain>
    </source>
</reference>